<dbReference type="RefSeq" id="WP_354661943.1">
    <property type="nucleotide sequence ID" value="NZ_JBEXAC010000002.1"/>
</dbReference>
<dbReference type="Proteomes" id="UP001549749">
    <property type="component" value="Unassembled WGS sequence"/>
</dbReference>
<dbReference type="Pfam" id="PF26308">
    <property type="entry name" value="YopA_M"/>
    <property type="match status" value="1"/>
</dbReference>
<dbReference type="EMBL" id="JBEXAC010000002">
    <property type="protein sequence ID" value="MET6999377.1"/>
    <property type="molecule type" value="Genomic_DNA"/>
</dbReference>
<proteinExistence type="predicted"/>
<keyword evidence="3" id="KW-1185">Reference proteome</keyword>
<evidence type="ECO:0000313" key="3">
    <source>
        <dbReference type="Proteomes" id="UP001549749"/>
    </source>
</evidence>
<name>A0ABV2T8M5_9BACT</name>
<feature type="domain" description="YopA central" evidence="1">
    <location>
        <begin position="124"/>
        <end position="254"/>
    </location>
</feature>
<sequence length="456" mass="51126">MQTPKELLDESFADIPDRIEPSISMNQPNQELDIFTGIFELASGPNRATLNGTISFRWHPSTDTSFTGEVKADPSLILHNSMETGLSLYVDGLLVGAAHITRRIVGKNQIISGICTGSIIGDRSVAVSEVFFSVPNFRDFLGKLVRDPGTYSSHRARLEFDDSEYKIILDKHQSYKELWQELGQTGGYQILYGGKIIKHKGTISLPELRDYLFKFNNFLSFVNGARISLLFLKGVHAGATLWTDYAGYSCDSYKPSQSWANALAIDDLNGIWNKFSEIWSEPDNKQFLLLAVHWYLESNSTSVVDSSIIMVQTCLELLYNWLVVEQKKIITGSDATNISASNKIRLMISQIGISPAVPAKFTHLSNMVEENDAPEVLVWIRNCLVHGQKNKRNELAKLSDMVKFEALQLGLWYSELVLLYILGYNGNYANRSELTGWRVKGELVPWAPQPSKAVVS</sequence>
<comment type="caution">
    <text evidence="2">The sequence shown here is derived from an EMBL/GenBank/DDBJ whole genome shotgun (WGS) entry which is preliminary data.</text>
</comment>
<reference evidence="2 3" key="1">
    <citation type="submission" date="2024-06" db="EMBL/GenBank/DDBJ databases">
        <title>Chitinophaga defluvii sp. nov., isolated from municipal sewage.</title>
        <authorList>
            <person name="Zhang L."/>
        </authorList>
    </citation>
    <scope>NUCLEOTIDE SEQUENCE [LARGE SCALE GENOMIC DNA]</scope>
    <source>
        <strain evidence="2 3">H8</strain>
    </source>
</reference>
<organism evidence="2 3">
    <name type="scientific">Chitinophaga defluvii</name>
    <dbReference type="NCBI Taxonomy" id="3163343"/>
    <lineage>
        <taxon>Bacteria</taxon>
        <taxon>Pseudomonadati</taxon>
        <taxon>Bacteroidota</taxon>
        <taxon>Chitinophagia</taxon>
        <taxon>Chitinophagales</taxon>
        <taxon>Chitinophagaceae</taxon>
        <taxon>Chitinophaga</taxon>
    </lineage>
</organism>
<evidence type="ECO:0000259" key="1">
    <source>
        <dbReference type="Pfam" id="PF26308"/>
    </source>
</evidence>
<accession>A0ABV2T8M5</accession>
<evidence type="ECO:0000313" key="2">
    <source>
        <dbReference type="EMBL" id="MET6999377.1"/>
    </source>
</evidence>
<protein>
    <recommendedName>
        <fullName evidence="1">YopA central domain-containing protein</fullName>
    </recommendedName>
</protein>
<gene>
    <name evidence="2" type="ORF">ABR189_18460</name>
</gene>
<dbReference type="InterPro" id="IPR058684">
    <property type="entry name" value="YopA_M"/>
</dbReference>